<evidence type="ECO:0000259" key="6">
    <source>
        <dbReference type="SMART" id="SM00199"/>
    </source>
</evidence>
<dbReference type="RefSeq" id="XP_008572881.1">
    <property type="nucleotide sequence ID" value="XM_008574659.1"/>
</dbReference>
<evidence type="ECO:0000256" key="5">
    <source>
        <dbReference type="RuleBase" id="RU361150"/>
    </source>
</evidence>
<keyword evidence="5" id="KW-0964">Secreted</keyword>
<gene>
    <name evidence="8" type="primary">LOC103592070</name>
</gene>
<dbReference type="InterPro" id="IPR000827">
    <property type="entry name" value="Chemokine_CC_CS"/>
</dbReference>
<dbReference type="PANTHER" id="PTHR12015">
    <property type="entry name" value="SMALL INDUCIBLE CYTOKINE A"/>
    <property type="match status" value="1"/>
</dbReference>
<protein>
    <recommendedName>
        <fullName evidence="5">C-C motif chemokine</fullName>
    </recommendedName>
</protein>
<keyword evidence="2 5" id="KW-0145">Chemotaxis</keyword>
<evidence type="ECO:0000313" key="7">
    <source>
        <dbReference type="Proteomes" id="UP000694923"/>
    </source>
</evidence>
<feature type="domain" description="Chemokine interleukin-8-like" evidence="6">
    <location>
        <begin position="81"/>
        <end position="140"/>
    </location>
</feature>
<dbReference type="GeneID" id="103592070"/>
<dbReference type="SUPFAM" id="SSF54117">
    <property type="entry name" value="Interleukin 8-like chemokines"/>
    <property type="match status" value="1"/>
</dbReference>
<proteinExistence type="inferred from homology"/>
<dbReference type="PROSITE" id="PS00472">
    <property type="entry name" value="SMALL_CYTOKINES_CC"/>
    <property type="match status" value="1"/>
</dbReference>
<comment type="subcellular location">
    <subcellularLocation>
        <location evidence="5">Secreted</location>
    </subcellularLocation>
</comment>
<dbReference type="Gene3D" id="2.40.50.40">
    <property type="match status" value="1"/>
</dbReference>
<dbReference type="PANTHER" id="PTHR12015:SF98">
    <property type="entry name" value="C-C MOTIF CHEMOKINE 2"/>
    <property type="match status" value="1"/>
</dbReference>
<keyword evidence="7" id="KW-1185">Reference proteome</keyword>
<evidence type="ECO:0000256" key="3">
    <source>
        <dbReference type="ARBA" id="ARBA00022514"/>
    </source>
</evidence>
<dbReference type="CDD" id="cd00272">
    <property type="entry name" value="Chemokine_CC"/>
    <property type="match status" value="1"/>
</dbReference>
<comment type="similarity">
    <text evidence="1 5">Belongs to the intercrine beta (chemokine CC) family.</text>
</comment>
<evidence type="ECO:0000256" key="4">
    <source>
        <dbReference type="ARBA" id="ARBA00023157"/>
    </source>
</evidence>
<organism evidence="7 8">
    <name type="scientific">Galeopterus variegatus</name>
    <name type="common">Malayan flying lemur</name>
    <name type="synonym">Cynocephalus variegatus</name>
    <dbReference type="NCBI Taxonomy" id="482537"/>
    <lineage>
        <taxon>Eukaryota</taxon>
        <taxon>Metazoa</taxon>
        <taxon>Chordata</taxon>
        <taxon>Craniata</taxon>
        <taxon>Vertebrata</taxon>
        <taxon>Euteleostomi</taxon>
        <taxon>Mammalia</taxon>
        <taxon>Eutheria</taxon>
        <taxon>Euarchontoglires</taxon>
        <taxon>Dermoptera</taxon>
        <taxon>Cynocephalidae</taxon>
        <taxon>Galeopterus</taxon>
    </lineage>
</organism>
<keyword evidence="4" id="KW-1015">Disulfide bond</keyword>
<dbReference type="InterPro" id="IPR001811">
    <property type="entry name" value="Chemokine_IL8-like_dom"/>
</dbReference>
<reference evidence="8" key="1">
    <citation type="submission" date="2025-08" db="UniProtKB">
        <authorList>
            <consortium name="RefSeq"/>
        </authorList>
    </citation>
    <scope>IDENTIFICATION</scope>
</reference>
<dbReference type="Proteomes" id="UP000694923">
    <property type="component" value="Unplaced"/>
</dbReference>
<dbReference type="Pfam" id="PF00048">
    <property type="entry name" value="IL8"/>
    <property type="match status" value="1"/>
</dbReference>
<evidence type="ECO:0000313" key="8">
    <source>
        <dbReference type="RefSeq" id="XP_008572881.1"/>
    </source>
</evidence>
<dbReference type="InterPro" id="IPR036048">
    <property type="entry name" value="Interleukin_8-like_sf"/>
</dbReference>
<sequence length="174" mass="19175">MLPQAKPSRLAPPLSVSIKGRHRAARRAERLRPTQQLPSLPLKLASSPSDMKVSAALLCLLLTAAAFSTHVLAQPDAISAPVTCCYTLTNRKIATQRLKSYIRITSSKCPKEAVIFMTKLSKEICADPKEKWVQTAIAHLDRITKTLKPYTHSTTQENETYLFSTSSPSTTTLL</sequence>
<evidence type="ECO:0000256" key="2">
    <source>
        <dbReference type="ARBA" id="ARBA00022500"/>
    </source>
</evidence>
<evidence type="ECO:0000256" key="1">
    <source>
        <dbReference type="ARBA" id="ARBA00010868"/>
    </source>
</evidence>
<keyword evidence="3 5" id="KW-0202">Cytokine</keyword>
<accession>A0ABM0QWZ0</accession>
<dbReference type="InterPro" id="IPR039809">
    <property type="entry name" value="Chemokine_b/g/d"/>
</dbReference>
<name>A0ABM0QWZ0_GALVR</name>
<dbReference type="SMART" id="SM00199">
    <property type="entry name" value="SCY"/>
    <property type="match status" value="1"/>
</dbReference>